<accession>A0A0F4YWJ1</accession>
<dbReference type="GeneID" id="25316109"/>
<evidence type="ECO:0000256" key="1">
    <source>
        <dbReference type="SAM" id="MobiDB-lite"/>
    </source>
</evidence>
<evidence type="ECO:0000313" key="3">
    <source>
        <dbReference type="Proteomes" id="UP000053958"/>
    </source>
</evidence>
<dbReference type="EMBL" id="LASV01000151">
    <property type="protein sequence ID" value="KKA22196.1"/>
    <property type="molecule type" value="Genomic_DNA"/>
</dbReference>
<keyword evidence="3" id="KW-1185">Reference proteome</keyword>
<organism evidence="2 3">
    <name type="scientific">Rasamsonia emersonii (strain ATCC 16479 / CBS 393.64 / IMI 116815)</name>
    <dbReference type="NCBI Taxonomy" id="1408163"/>
    <lineage>
        <taxon>Eukaryota</taxon>
        <taxon>Fungi</taxon>
        <taxon>Dikarya</taxon>
        <taxon>Ascomycota</taxon>
        <taxon>Pezizomycotina</taxon>
        <taxon>Eurotiomycetes</taxon>
        <taxon>Eurotiomycetidae</taxon>
        <taxon>Eurotiales</taxon>
        <taxon>Trichocomaceae</taxon>
        <taxon>Rasamsonia</taxon>
    </lineage>
</organism>
<gene>
    <name evidence="2" type="ORF">T310_3760</name>
</gene>
<sequence length="164" mass="18291">MPTELGIDYIPCGLIAPVAHYVAVGTKSLVFAKVENANLQWPYVAYSLEGCGRNSALRGCMLIPARATSSILILVLWRQLRASSQRGCLSILFYFHDMDFRFKVFSGKEPKRIMTKSRQSHRLIFALFILRAHAFCSNNGSITQSRDAAPAKRKVPRTKISQGG</sequence>
<feature type="region of interest" description="Disordered" evidence="1">
    <location>
        <begin position="143"/>
        <end position="164"/>
    </location>
</feature>
<dbReference type="Proteomes" id="UP000053958">
    <property type="component" value="Unassembled WGS sequence"/>
</dbReference>
<reference evidence="2 3" key="1">
    <citation type="submission" date="2015-04" db="EMBL/GenBank/DDBJ databases">
        <authorList>
            <person name="Heijne W.H."/>
            <person name="Fedorova N.D."/>
            <person name="Nierman W.C."/>
            <person name="Vollebregt A.W."/>
            <person name="Zhao Z."/>
            <person name="Wu L."/>
            <person name="Kumar M."/>
            <person name="Stam H."/>
            <person name="van den Berg M.A."/>
            <person name="Pel H.J."/>
        </authorList>
    </citation>
    <scope>NUCLEOTIDE SEQUENCE [LARGE SCALE GENOMIC DNA]</scope>
    <source>
        <strain evidence="2 3">CBS 393.64</strain>
    </source>
</reference>
<protein>
    <submittedName>
        <fullName evidence="2">Uncharacterized protein</fullName>
    </submittedName>
</protein>
<dbReference type="AlphaFoldDB" id="A0A0F4YWJ1"/>
<evidence type="ECO:0000313" key="2">
    <source>
        <dbReference type="EMBL" id="KKA22196.1"/>
    </source>
</evidence>
<name>A0A0F4YWJ1_RASE3</name>
<proteinExistence type="predicted"/>
<comment type="caution">
    <text evidence="2">The sequence shown here is derived from an EMBL/GenBank/DDBJ whole genome shotgun (WGS) entry which is preliminary data.</text>
</comment>
<dbReference type="RefSeq" id="XP_013328808.1">
    <property type="nucleotide sequence ID" value="XM_013473354.1"/>
</dbReference>